<keyword evidence="4" id="KW-1185">Reference proteome</keyword>
<feature type="region of interest" description="Disordered" evidence="1">
    <location>
        <begin position="248"/>
        <end position="294"/>
    </location>
</feature>
<dbReference type="Pfam" id="PF00156">
    <property type="entry name" value="Pribosyltran"/>
    <property type="match status" value="1"/>
</dbReference>
<reference evidence="3 4" key="1">
    <citation type="journal article" date="2019" name="Int. J. Syst. Evol. Microbiol.">
        <title>The Global Catalogue of Microorganisms (GCM) 10K type strain sequencing project: providing services to taxonomists for standard genome sequencing and annotation.</title>
        <authorList>
            <consortium name="The Broad Institute Genomics Platform"/>
            <consortium name="The Broad Institute Genome Sequencing Center for Infectious Disease"/>
            <person name="Wu L."/>
            <person name="Ma J."/>
        </authorList>
    </citation>
    <scope>NUCLEOTIDE SEQUENCE [LARGE SCALE GENOMIC DNA]</scope>
    <source>
        <strain evidence="3 4">JCM 15478</strain>
    </source>
</reference>
<gene>
    <name evidence="3" type="ORF">GCM10009801_65690</name>
</gene>
<proteinExistence type="predicted"/>
<dbReference type="Proteomes" id="UP001500016">
    <property type="component" value="Unassembled WGS sequence"/>
</dbReference>
<name>A0ABN2WP59_9ACTN</name>
<accession>A0ABN2WP59</accession>
<dbReference type="InterPro" id="IPR000836">
    <property type="entry name" value="PRTase_dom"/>
</dbReference>
<dbReference type="Gene3D" id="3.40.50.2020">
    <property type="match status" value="1"/>
</dbReference>
<dbReference type="InterPro" id="IPR029057">
    <property type="entry name" value="PRTase-like"/>
</dbReference>
<evidence type="ECO:0000256" key="1">
    <source>
        <dbReference type="SAM" id="MobiDB-lite"/>
    </source>
</evidence>
<evidence type="ECO:0000259" key="2">
    <source>
        <dbReference type="Pfam" id="PF00156"/>
    </source>
</evidence>
<dbReference type="SUPFAM" id="SSF53271">
    <property type="entry name" value="PRTase-like"/>
    <property type="match status" value="1"/>
</dbReference>
<sequence>MREAARGSVHEGDRIGNPGRAYDLRRVRGVRLVRFRDRLHAGEELAGWFEEWADTPELRDPLVLALPRGGVPVGVVVARALGAPLDVLVAAKIGVPGHPESGIGALAGEDPPLYDHAALSVLGMTEDDLAPDTERVREEVRRRERLYRGDRPKPAVRGRSVIVVDDGLATGVTARAALRSVRPAEPERLVLAVPVCSPHVLTGLRDEADVIACPHRPEDFLSVGQWYDDFSQVTDAAVLDALHAGAAGRRDGPDAGGPGGGGTGGGGTGGGGTGGGGVDGPGTGGRGTERSEAL</sequence>
<protein>
    <recommendedName>
        <fullName evidence="2">Phosphoribosyltransferase domain-containing protein</fullName>
    </recommendedName>
</protein>
<dbReference type="Gene3D" id="3.30.1310.20">
    <property type="entry name" value="PRTase-like"/>
    <property type="match status" value="1"/>
</dbReference>
<evidence type="ECO:0000313" key="4">
    <source>
        <dbReference type="Proteomes" id="UP001500016"/>
    </source>
</evidence>
<evidence type="ECO:0000313" key="3">
    <source>
        <dbReference type="EMBL" id="GAA2096262.1"/>
    </source>
</evidence>
<dbReference type="EMBL" id="BAAAPE010000016">
    <property type="protein sequence ID" value="GAA2096262.1"/>
    <property type="molecule type" value="Genomic_DNA"/>
</dbReference>
<feature type="domain" description="Phosphoribosyltransferase" evidence="2">
    <location>
        <begin position="50"/>
        <end position="196"/>
    </location>
</feature>
<organism evidence="3 4">
    <name type="scientific">Streptomyces albiaxialis</name>
    <dbReference type="NCBI Taxonomy" id="329523"/>
    <lineage>
        <taxon>Bacteria</taxon>
        <taxon>Bacillati</taxon>
        <taxon>Actinomycetota</taxon>
        <taxon>Actinomycetes</taxon>
        <taxon>Kitasatosporales</taxon>
        <taxon>Streptomycetaceae</taxon>
        <taxon>Streptomyces</taxon>
    </lineage>
</organism>
<comment type="caution">
    <text evidence="3">The sequence shown here is derived from an EMBL/GenBank/DDBJ whole genome shotgun (WGS) entry which is preliminary data.</text>
</comment>
<dbReference type="CDD" id="cd06223">
    <property type="entry name" value="PRTases_typeI"/>
    <property type="match status" value="1"/>
</dbReference>
<feature type="compositionally biased region" description="Gly residues" evidence="1">
    <location>
        <begin position="254"/>
        <end position="286"/>
    </location>
</feature>